<reference evidence="2" key="1">
    <citation type="submission" date="2023-06" db="EMBL/GenBank/DDBJ databases">
        <title>Genome-scale phylogeny and comparative genomics of the fungal order Sordariales.</title>
        <authorList>
            <consortium name="Lawrence Berkeley National Laboratory"/>
            <person name="Hensen N."/>
            <person name="Bonometti L."/>
            <person name="Westerberg I."/>
            <person name="Brannstrom I.O."/>
            <person name="Guillou S."/>
            <person name="Cros-Aarteil S."/>
            <person name="Calhoun S."/>
            <person name="Haridas S."/>
            <person name="Kuo A."/>
            <person name="Mondo S."/>
            <person name="Pangilinan J."/>
            <person name="Riley R."/>
            <person name="Labutti K."/>
            <person name="Andreopoulos B."/>
            <person name="Lipzen A."/>
            <person name="Chen C."/>
            <person name="Yanf M."/>
            <person name="Daum C."/>
            <person name="Ng V."/>
            <person name="Clum A."/>
            <person name="Steindorff A."/>
            <person name="Ohm R."/>
            <person name="Martin F."/>
            <person name="Silar P."/>
            <person name="Natvig D."/>
            <person name="Lalanne C."/>
            <person name="Gautier V."/>
            <person name="Ament-Velasquez S.L."/>
            <person name="Kruys A."/>
            <person name="Hutchinson M.I."/>
            <person name="Powell A.J."/>
            <person name="Barry K."/>
            <person name="Miller A.N."/>
            <person name="Grigoriev I.V."/>
            <person name="Debuchy R."/>
            <person name="Gladieux P."/>
            <person name="Thoren M.H."/>
            <person name="Johannesson H."/>
        </authorList>
    </citation>
    <scope>NUCLEOTIDE SEQUENCE</scope>
    <source>
        <strain evidence="2">SMH2532-1</strain>
    </source>
</reference>
<dbReference type="AlphaFoldDB" id="A0AA39XUW0"/>
<gene>
    <name evidence="2" type="ORF">B0T16DRAFT_418279</name>
</gene>
<dbReference type="Proteomes" id="UP001174936">
    <property type="component" value="Unassembled WGS sequence"/>
</dbReference>
<sequence>MRLASLTTILVASGLGVSARDDVPCSATGGGTCNLGFKGYLRKGSQAWTYYWTSVHVYDNTCRQLGGLQSPHPPLSLTSQLPWTVEIKKTPYSGGLGDFEFHYAGQKVVGGFHCWEWEENYGSYSETLVRCKHAFNC</sequence>
<keyword evidence="1" id="KW-0732">Signal</keyword>
<accession>A0AA39XUW0</accession>
<evidence type="ECO:0000313" key="2">
    <source>
        <dbReference type="EMBL" id="KAK0640666.1"/>
    </source>
</evidence>
<proteinExistence type="predicted"/>
<keyword evidence="3" id="KW-1185">Reference proteome</keyword>
<comment type="caution">
    <text evidence="2">The sequence shown here is derived from an EMBL/GenBank/DDBJ whole genome shotgun (WGS) entry which is preliminary data.</text>
</comment>
<protein>
    <submittedName>
        <fullName evidence="2">Uncharacterized protein</fullName>
    </submittedName>
</protein>
<organism evidence="2 3">
    <name type="scientific">Cercophora newfieldiana</name>
    <dbReference type="NCBI Taxonomy" id="92897"/>
    <lineage>
        <taxon>Eukaryota</taxon>
        <taxon>Fungi</taxon>
        <taxon>Dikarya</taxon>
        <taxon>Ascomycota</taxon>
        <taxon>Pezizomycotina</taxon>
        <taxon>Sordariomycetes</taxon>
        <taxon>Sordariomycetidae</taxon>
        <taxon>Sordariales</taxon>
        <taxon>Lasiosphaeriaceae</taxon>
        <taxon>Cercophora</taxon>
    </lineage>
</organism>
<evidence type="ECO:0000256" key="1">
    <source>
        <dbReference type="SAM" id="SignalP"/>
    </source>
</evidence>
<feature type="signal peptide" evidence="1">
    <location>
        <begin position="1"/>
        <end position="19"/>
    </location>
</feature>
<dbReference type="EMBL" id="JAULSV010000006">
    <property type="protein sequence ID" value="KAK0640666.1"/>
    <property type="molecule type" value="Genomic_DNA"/>
</dbReference>
<evidence type="ECO:0000313" key="3">
    <source>
        <dbReference type="Proteomes" id="UP001174936"/>
    </source>
</evidence>
<name>A0AA39XUW0_9PEZI</name>
<feature type="chain" id="PRO_5041334559" evidence="1">
    <location>
        <begin position="20"/>
        <end position="137"/>
    </location>
</feature>